<organism evidence="1">
    <name type="scientific">Pseudictyota dubia</name>
    <dbReference type="NCBI Taxonomy" id="2749911"/>
    <lineage>
        <taxon>Eukaryota</taxon>
        <taxon>Sar</taxon>
        <taxon>Stramenopiles</taxon>
        <taxon>Ochrophyta</taxon>
        <taxon>Bacillariophyta</taxon>
        <taxon>Mediophyceae</taxon>
        <taxon>Biddulphiophycidae</taxon>
        <taxon>Eupodiscales</taxon>
        <taxon>Odontellaceae</taxon>
        <taxon>Pseudictyota</taxon>
    </lineage>
</organism>
<name>A0A7R9ZF53_9STRA</name>
<evidence type="ECO:0000313" key="1">
    <source>
        <dbReference type="EMBL" id="CAD8322709.1"/>
    </source>
</evidence>
<proteinExistence type="predicted"/>
<dbReference type="EMBL" id="HBED01042012">
    <property type="protein sequence ID" value="CAD8322709.1"/>
    <property type="molecule type" value="Transcribed_RNA"/>
</dbReference>
<dbReference type="AlphaFoldDB" id="A0A7R9ZF53"/>
<accession>A0A7R9ZF53</accession>
<reference evidence="1" key="1">
    <citation type="submission" date="2021-01" db="EMBL/GenBank/DDBJ databases">
        <authorList>
            <person name="Corre E."/>
            <person name="Pelletier E."/>
            <person name="Niang G."/>
            <person name="Scheremetjew M."/>
            <person name="Finn R."/>
            <person name="Kale V."/>
            <person name="Holt S."/>
            <person name="Cochrane G."/>
            <person name="Meng A."/>
            <person name="Brown T."/>
            <person name="Cohen L."/>
        </authorList>
    </citation>
    <scope>NUCLEOTIDE SEQUENCE</scope>
    <source>
        <strain evidence="1">CCMP147</strain>
    </source>
</reference>
<gene>
    <name evidence="1" type="ORF">TDUB1175_LOCUS21126</name>
</gene>
<protein>
    <submittedName>
        <fullName evidence="1">Uncharacterized protein</fullName>
    </submittedName>
</protein>
<sequence>MMHREGIFGNFRFGEKRSARGLEVEVHDFITLFRGEVQEPTTALRSCCGSTRQSNGKCMKHKIIESRKKTDNGAADVSTRAPVSILLGIVGLWFCGECANINFFVGVYELRSYVLLTFLT</sequence>